<dbReference type="AlphaFoldDB" id="A0AAV4S2W1"/>
<name>A0AAV4S2W1_CAEEX</name>
<dbReference type="Proteomes" id="UP001054945">
    <property type="component" value="Unassembled WGS sequence"/>
</dbReference>
<reference evidence="1 2" key="1">
    <citation type="submission" date="2021-06" db="EMBL/GenBank/DDBJ databases">
        <title>Caerostris extrusa draft genome.</title>
        <authorList>
            <person name="Kono N."/>
            <person name="Arakawa K."/>
        </authorList>
    </citation>
    <scope>NUCLEOTIDE SEQUENCE [LARGE SCALE GENOMIC DNA]</scope>
</reference>
<sequence>MCCSNPCSSLSSGDSNEAPISETAGSVKYIASKQSIAHFSTSASQHSDKEEDVFESYKGPRRFSNGTGMLHLTPYYSASSQLQRRPVSRQVRCFTQIFKKRF</sequence>
<evidence type="ECO:0000313" key="1">
    <source>
        <dbReference type="EMBL" id="GIY27985.1"/>
    </source>
</evidence>
<gene>
    <name evidence="1" type="primary">AVEN_226790_1</name>
    <name evidence="1" type="ORF">CEXT_50371</name>
</gene>
<accession>A0AAV4S2W1</accession>
<dbReference type="EMBL" id="BPLR01008887">
    <property type="protein sequence ID" value="GIY27985.1"/>
    <property type="molecule type" value="Genomic_DNA"/>
</dbReference>
<organism evidence="1 2">
    <name type="scientific">Caerostris extrusa</name>
    <name type="common">Bark spider</name>
    <name type="synonym">Caerostris bankana</name>
    <dbReference type="NCBI Taxonomy" id="172846"/>
    <lineage>
        <taxon>Eukaryota</taxon>
        <taxon>Metazoa</taxon>
        <taxon>Ecdysozoa</taxon>
        <taxon>Arthropoda</taxon>
        <taxon>Chelicerata</taxon>
        <taxon>Arachnida</taxon>
        <taxon>Araneae</taxon>
        <taxon>Araneomorphae</taxon>
        <taxon>Entelegynae</taxon>
        <taxon>Araneoidea</taxon>
        <taxon>Araneidae</taxon>
        <taxon>Caerostris</taxon>
    </lineage>
</organism>
<keyword evidence="2" id="KW-1185">Reference proteome</keyword>
<comment type="caution">
    <text evidence="1">The sequence shown here is derived from an EMBL/GenBank/DDBJ whole genome shotgun (WGS) entry which is preliminary data.</text>
</comment>
<proteinExistence type="predicted"/>
<evidence type="ECO:0000313" key="2">
    <source>
        <dbReference type="Proteomes" id="UP001054945"/>
    </source>
</evidence>
<protein>
    <submittedName>
        <fullName evidence="1">Uncharacterized protein</fullName>
    </submittedName>
</protein>